<proteinExistence type="inferred from homology"/>
<dbReference type="Gene3D" id="3.40.30.10">
    <property type="entry name" value="Glutaredoxin"/>
    <property type="match status" value="1"/>
</dbReference>
<dbReference type="PANTHER" id="PTHR42801:SF4">
    <property type="entry name" value="AHPC_TSA FAMILY PROTEIN"/>
    <property type="match status" value="1"/>
</dbReference>
<evidence type="ECO:0000256" key="3">
    <source>
        <dbReference type="ARBA" id="ARBA00013017"/>
    </source>
</evidence>
<comment type="function">
    <text evidence="1">Thiol-specific peroxidase that catalyzes the reduction of hydrogen peroxide and organic hydroperoxides to water and alcohols, respectively. Plays a role in cell protection against oxidative stress by detoxifying peroxides and as sensor of hydrogen peroxide-mediated signaling events.</text>
</comment>
<dbReference type="PIRSF" id="PIRSF000239">
    <property type="entry name" value="AHPC"/>
    <property type="match status" value="1"/>
</dbReference>
<comment type="caution">
    <text evidence="15">The sequence shown here is derived from an EMBL/GenBank/DDBJ whole genome shotgun (WGS) entry which is preliminary data.</text>
</comment>
<dbReference type="PROSITE" id="PS51352">
    <property type="entry name" value="THIOREDOXIN_2"/>
    <property type="match status" value="1"/>
</dbReference>
<evidence type="ECO:0000256" key="1">
    <source>
        <dbReference type="ARBA" id="ARBA00003330"/>
    </source>
</evidence>
<evidence type="ECO:0000256" key="2">
    <source>
        <dbReference type="ARBA" id="ARBA00011245"/>
    </source>
</evidence>
<keyword evidence="4" id="KW-0575">Peroxidase</keyword>
<sequence length="162" mass="17876">MTHLNEGDPAPDFTLHRDDGTAISSQALAGHPIVLFFYPEDDSGGCVDENQEFSALSDAFSVRDTFLVGVSPDTSETHKKFREKYGLKVPLAADPQRKIIEAFGLWQMKKLYGREFMGLVRTSIIIDQNGRIARIIRATRIKGHAAKMLEALDEVIAGEVGA</sequence>
<dbReference type="GO" id="GO:0005737">
    <property type="term" value="C:cytoplasm"/>
    <property type="evidence" value="ECO:0007669"/>
    <property type="project" value="TreeGrafter"/>
</dbReference>
<dbReference type="GO" id="GO:0034599">
    <property type="term" value="P:cellular response to oxidative stress"/>
    <property type="evidence" value="ECO:0007669"/>
    <property type="project" value="TreeGrafter"/>
</dbReference>
<evidence type="ECO:0000256" key="4">
    <source>
        <dbReference type="ARBA" id="ARBA00022559"/>
    </source>
</evidence>
<dbReference type="EMBL" id="JAALFG010000005">
    <property type="protein sequence ID" value="NGP19222.1"/>
    <property type="molecule type" value="Genomic_DNA"/>
</dbReference>
<reference evidence="15 16" key="2">
    <citation type="submission" date="2020-03" db="EMBL/GenBank/DDBJ databases">
        <title>Devosia chinhatensis sp. nov., isolated from a hexachlorocyclohexane (HCH) dump site in India.</title>
        <authorList>
            <person name="Kumar M."/>
            <person name="Lal R."/>
        </authorList>
    </citation>
    <scope>NUCLEOTIDE SEQUENCE [LARGE SCALE GENOMIC DNA]</scope>
    <source>
        <strain evidence="15 16">H239</strain>
    </source>
</reference>
<dbReference type="InterPro" id="IPR013766">
    <property type="entry name" value="Thioredoxin_domain"/>
</dbReference>
<dbReference type="RefSeq" id="WP_164535478.1">
    <property type="nucleotide sequence ID" value="NZ_JAALFG010000005.1"/>
</dbReference>
<keyword evidence="8" id="KW-0676">Redox-active center</keyword>
<dbReference type="FunFam" id="3.40.30.10:FF:000007">
    <property type="entry name" value="Thioredoxin-dependent thiol peroxidase"/>
    <property type="match status" value="1"/>
</dbReference>
<comment type="subunit">
    <text evidence="2">Monomer.</text>
</comment>
<evidence type="ECO:0000256" key="13">
    <source>
        <dbReference type="PIRSR" id="PIRSR000239-1"/>
    </source>
</evidence>
<dbReference type="GO" id="GO:0045454">
    <property type="term" value="P:cell redox homeostasis"/>
    <property type="evidence" value="ECO:0007669"/>
    <property type="project" value="TreeGrafter"/>
</dbReference>
<dbReference type="CDD" id="cd03017">
    <property type="entry name" value="PRX_BCP"/>
    <property type="match status" value="1"/>
</dbReference>
<keyword evidence="7" id="KW-1015">Disulfide bond</keyword>
<feature type="domain" description="Thioredoxin" evidence="14">
    <location>
        <begin position="4"/>
        <end position="157"/>
    </location>
</feature>
<keyword evidence="16" id="KW-1185">Reference proteome</keyword>
<gene>
    <name evidence="15" type="ORF">G5575_17690</name>
</gene>
<dbReference type="InterPro" id="IPR000866">
    <property type="entry name" value="AhpC/TSA"/>
</dbReference>
<evidence type="ECO:0000256" key="8">
    <source>
        <dbReference type="ARBA" id="ARBA00023284"/>
    </source>
</evidence>
<reference evidence="15 16" key="1">
    <citation type="submission" date="2020-02" db="EMBL/GenBank/DDBJ databases">
        <authorList>
            <person name="Khan S.A."/>
            <person name="Jeon C.O."/>
            <person name="Chun B.H."/>
        </authorList>
    </citation>
    <scope>NUCLEOTIDE SEQUENCE [LARGE SCALE GENOMIC DNA]</scope>
    <source>
        <strain evidence="15 16">H239</strain>
    </source>
</reference>
<organism evidence="15 16">
    <name type="scientific">Devosia aurantiaca</name>
    <dbReference type="NCBI Taxonomy" id="2714858"/>
    <lineage>
        <taxon>Bacteria</taxon>
        <taxon>Pseudomonadati</taxon>
        <taxon>Pseudomonadota</taxon>
        <taxon>Alphaproteobacteria</taxon>
        <taxon>Hyphomicrobiales</taxon>
        <taxon>Devosiaceae</taxon>
        <taxon>Devosia</taxon>
    </lineage>
</organism>
<dbReference type="EC" id="1.11.1.24" evidence="3"/>
<name>A0A6M1SV13_9HYPH</name>
<dbReference type="InterPro" id="IPR036249">
    <property type="entry name" value="Thioredoxin-like_sf"/>
</dbReference>
<evidence type="ECO:0000256" key="10">
    <source>
        <dbReference type="ARBA" id="ARBA00038489"/>
    </source>
</evidence>
<dbReference type="PANTHER" id="PTHR42801">
    <property type="entry name" value="THIOREDOXIN-DEPENDENT PEROXIDE REDUCTASE"/>
    <property type="match status" value="1"/>
</dbReference>
<evidence type="ECO:0000256" key="12">
    <source>
        <dbReference type="ARBA" id="ARBA00049091"/>
    </source>
</evidence>
<accession>A0A6M1SV13</accession>
<comment type="similarity">
    <text evidence="10">Belongs to the peroxiredoxin family. BCP/PrxQ subfamily.</text>
</comment>
<keyword evidence="6" id="KW-0560">Oxidoreductase</keyword>
<feature type="active site" description="Cysteine sulfenic acid (-SOH) intermediate; for peroxidase activity" evidence="13">
    <location>
        <position position="46"/>
    </location>
</feature>
<evidence type="ECO:0000256" key="9">
    <source>
        <dbReference type="ARBA" id="ARBA00032824"/>
    </source>
</evidence>
<protein>
    <recommendedName>
        <fullName evidence="3">thioredoxin-dependent peroxiredoxin</fullName>
        <ecNumber evidence="3">1.11.1.24</ecNumber>
    </recommendedName>
    <alternativeName>
        <fullName evidence="9">Thioredoxin peroxidase</fullName>
    </alternativeName>
    <alternativeName>
        <fullName evidence="11">Thioredoxin-dependent peroxiredoxin Bcp</fullName>
    </alternativeName>
</protein>
<dbReference type="AlphaFoldDB" id="A0A6M1SV13"/>
<evidence type="ECO:0000259" key="14">
    <source>
        <dbReference type="PROSITE" id="PS51352"/>
    </source>
</evidence>
<evidence type="ECO:0000256" key="5">
    <source>
        <dbReference type="ARBA" id="ARBA00022862"/>
    </source>
</evidence>
<dbReference type="InterPro" id="IPR024706">
    <property type="entry name" value="Peroxiredoxin_AhpC-typ"/>
</dbReference>
<evidence type="ECO:0000256" key="7">
    <source>
        <dbReference type="ARBA" id="ARBA00023157"/>
    </source>
</evidence>
<evidence type="ECO:0000313" key="16">
    <source>
        <dbReference type="Proteomes" id="UP000474802"/>
    </source>
</evidence>
<dbReference type="Pfam" id="PF00578">
    <property type="entry name" value="AhpC-TSA"/>
    <property type="match status" value="1"/>
</dbReference>
<evidence type="ECO:0000256" key="6">
    <source>
        <dbReference type="ARBA" id="ARBA00023002"/>
    </source>
</evidence>
<evidence type="ECO:0000313" key="15">
    <source>
        <dbReference type="EMBL" id="NGP19222.1"/>
    </source>
</evidence>
<dbReference type="SUPFAM" id="SSF52833">
    <property type="entry name" value="Thioredoxin-like"/>
    <property type="match status" value="1"/>
</dbReference>
<keyword evidence="5" id="KW-0049">Antioxidant</keyword>
<comment type="catalytic activity">
    <reaction evidence="12">
        <text>a hydroperoxide + [thioredoxin]-dithiol = an alcohol + [thioredoxin]-disulfide + H2O</text>
        <dbReference type="Rhea" id="RHEA:62620"/>
        <dbReference type="Rhea" id="RHEA-COMP:10698"/>
        <dbReference type="Rhea" id="RHEA-COMP:10700"/>
        <dbReference type="ChEBI" id="CHEBI:15377"/>
        <dbReference type="ChEBI" id="CHEBI:29950"/>
        <dbReference type="ChEBI" id="CHEBI:30879"/>
        <dbReference type="ChEBI" id="CHEBI:35924"/>
        <dbReference type="ChEBI" id="CHEBI:50058"/>
        <dbReference type="EC" id="1.11.1.24"/>
    </reaction>
</comment>
<dbReference type="Proteomes" id="UP000474802">
    <property type="component" value="Unassembled WGS sequence"/>
</dbReference>
<evidence type="ECO:0000256" key="11">
    <source>
        <dbReference type="ARBA" id="ARBA00042639"/>
    </source>
</evidence>
<dbReference type="InterPro" id="IPR050924">
    <property type="entry name" value="Peroxiredoxin_BCP/PrxQ"/>
</dbReference>
<dbReference type="GO" id="GO:0008379">
    <property type="term" value="F:thioredoxin peroxidase activity"/>
    <property type="evidence" value="ECO:0007669"/>
    <property type="project" value="TreeGrafter"/>
</dbReference>